<feature type="site" description="Part of a proton relay during catalysis" evidence="12">
    <location>
        <position position="45"/>
    </location>
</feature>
<dbReference type="GO" id="GO:0019877">
    <property type="term" value="P:diaminopimelate biosynthetic process"/>
    <property type="evidence" value="ECO:0007669"/>
    <property type="project" value="UniProtKB-UniRule"/>
</dbReference>
<accession>A0A174GJ20</accession>
<dbReference type="GO" id="GO:0009089">
    <property type="term" value="P:lysine biosynthetic process via diaminopimelate"/>
    <property type="evidence" value="ECO:0007669"/>
    <property type="project" value="UniProtKB-UniRule"/>
</dbReference>
<dbReference type="UniPathway" id="UPA00034">
    <property type="reaction ID" value="UER00017"/>
</dbReference>
<evidence type="ECO:0000256" key="15">
    <source>
        <dbReference type="PIRSR" id="PIRSR001365-2"/>
    </source>
</evidence>
<dbReference type="Pfam" id="PF00701">
    <property type="entry name" value="DHDPS"/>
    <property type="match status" value="1"/>
</dbReference>
<dbReference type="CDD" id="cd00950">
    <property type="entry name" value="DHDPS"/>
    <property type="match status" value="1"/>
</dbReference>
<evidence type="ECO:0000256" key="5">
    <source>
        <dbReference type="ARBA" id="ARBA00022490"/>
    </source>
</evidence>
<dbReference type="Proteomes" id="UP000095594">
    <property type="component" value="Unassembled WGS sequence"/>
</dbReference>
<feature type="site" description="Part of a proton relay during catalysis" evidence="12">
    <location>
        <position position="108"/>
    </location>
</feature>
<dbReference type="InterPro" id="IPR002220">
    <property type="entry name" value="DapA-like"/>
</dbReference>
<evidence type="ECO:0000256" key="2">
    <source>
        <dbReference type="ARBA" id="ARBA00005120"/>
    </source>
</evidence>
<gene>
    <name evidence="16" type="primary">dapA2</name>
    <name evidence="12" type="synonym">dapA</name>
    <name evidence="16" type="ORF">ERS852471_01893</name>
</gene>
<evidence type="ECO:0000256" key="13">
    <source>
        <dbReference type="PIRNR" id="PIRNR001365"/>
    </source>
</evidence>
<evidence type="ECO:0000256" key="4">
    <source>
        <dbReference type="ARBA" id="ARBA00012086"/>
    </source>
</evidence>
<dbReference type="SMART" id="SM01130">
    <property type="entry name" value="DHDPS"/>
    <property type="match status" value="1"/>
</dbReference>
<evidence type="ECO:0000313" key="16">
    <source>
        <dbReference type="EMBL" id="CUO61178.1"/>
    </source>
</evidence>
<keyword evidence="6 12" id="KW-0028">Amino-acid biosynthesis</keyword>
<name>A0A174GJ20_9CLOT</name>
<keyword evidence="5 12" id="KW-0963">Cytoplasm</keyword>
<dbReference type="PRINTS" id="PR00146">
    <property type="entry name" value="DHPICSNTHASE"/>
</dbReference>
<dbReference type="OrthoDB" id="9782828at2"/>
<protein>
    <recommendedName>
        <fullName evidence="4 12">4-hydroxy-tetrahydrodipicolinate synthase</fullName>
        <shortName evidence="12">HTPA synthase</shortName>
        <ecNumber evidence="4 12">4.3.3.7</ecNumber>
    </recommendedName>
</protein>
<proteinExistence type="inferred from homology"/>
<dbReference type="RefSeq" id="WP_055265968.1">
    <property type="nucleotide sequence ID" value="NZ_CABIXQ010000011.1"/>
</dbReference>
<evidence type="ECO:0000256" key="6">
    <source>
        <dbReference type="ARBA" id="ARBA00022605"/>
    </source>
</evidence>
<dbReference type="InterPro" id="IPR020624">
    <property type="entry name" value="Schiff_base-form_aldolases_CS"/>
</dbReference>
<dbReference type="PANTHER" id="PTHR12128:SF66">
    <property type="entry name" value="4-HYDROXY-2-OXOGLUTARATE ALDOLASE, MITOCHONDRIAL"/>
    <property type="match status" value="1"/>
</dbReference>
<dbReference type="PIRSF" id="PIRSF001365">
    <property type="entry name" value="DHDPS"/>
    <property type="match status" value="1"/>
</dbReference>
<dbReference type="PROSITE" id="PS00666">
    <property type="entry name" value="DHDPS_2"/>
    <property type="match status" value="1"/>
</dbReference>
<feature type="binding site" evidence="12 15">
    <location>
        <position position="46"/>
    </location>
    <ligand>
        <name>pyruvate</name>
        <dbReference type="ChEBI" id="CHEBI:15361"/>
    </ligand>
</feature>
<dbReference type="EMBL" id="CYZX01000011">
    <property type="protein sequence ID" value="CUO61178.1"/>
    <property type="molecule type" value="Genomic_DNA"/>
</dbReference>
<dbReference type="GO" id="GO:0005829">
    <property type="term" value="C:cytosol"/>
    <property type="evidence" value="ECO:0007669"/>
    <property type="project" value="TreeGrafter"/>
</dbReference>
<evidence type="ECO:0000256" key="7">
    <source>
        <dbReference type="ARBA" id="ARBA00022915"/>
    </source>
</evidence>
<dbReference type="InterPro" id="IPR020625">
    <property type="entry name" value="Schiff_base-form_aldolases_AS"/>
</dbReference>
<dbReference type="InterPro" id="IPR005263">
    <property type="entry name" value="DapA"/>
</dbReference>
<evidence type="ECO:0000256" key="8">
    <source>
        <dbReference type="ARBA" id="ARBA00023154"/>
    </source>
</evidence>
<dbReference type="PROSITE" id="PS00665">
    <property type="entry name" value="DHDPS_1"/>
    <property type="match status" value="1"/>
</dbReference>
<comment type="function">
    <text evidence="1 12">Catalyzes the condensation of (S)-aspartate-beta-semialdehyde [(S)-ASA] and pyruvate to 4-hydroxy-tetrahydrodipicolinate (HTPA).</text>
</comment>
<comment type="similarity">
    <text evidence="3 12 13">Belongs to the DapA family.</text>
</comment>
<feature type="active site" description="Proton donor/acceptor" evidence="12 14">
    <location>
        <position position="134"/>
    </location>
</feature>
<dbReference type="NCBIfam" id="TIGR00674">
    <property type="entry name" value="dapA"/>
    <property type="match status" value="1"/>
</dbReference>
<reference evidence="16 17" key="1">
    <citation type="submission" date="2015-09" db="EMBL/GenBank/DDBJ databases">
        <authorList>
            <consortium name="Pathogen Informatics"/>
        </authorList>
    </citation>
    <scope>NUCLEOTIDE SEQUENCE [LARGE SCALE GENOMIC DNA]</scope>
    <source>
        <strain evidence="16 17">2789STDY5834856</strain>
    </source>
</reference>
<keyword evidence="7 12" id="KW-0220">Diaminopimelate biosynthesis</keyword>
<dbReference type="Gene3D" id="3.20.20.70">
    <property type="entry name" value="Aldolase class I"/>
    <property type="match status" value="1"/>
</dbReference>
<dbReference type="AlphaFoldDB" id="A0A174GJ20"/>
<evidence type="ECO:0000256" key="1">
    <source>
        <dbReference type="ARBA" id="ARBA00003294"/>
    </source>
</evidence>
<keyword evidence="9 12" id="KW-0456">Lyase</keyword>
<evidence type="ECO:0000256" key="10">
    <source>
        <dbReference type="ARBA" id="ARBA00023270"/>
    </source>
</evidence>
<feature type="active site" description="Schiff-base intermediate with substrate" evidence="12 14">
    <location>
        <position position="162"/>
    </location>
</feature>
<dbReference type="EC" id="4.3.3.7" evidence="4 12"/>
<dbReference type="PANTHER" id="PTHR12128">
    <property type="entry name" value="DIHYDRODIPICOLINATE SYNTHASE"/>
    <property type="match status" value="1"/>
</dbReference>
<evidence type="ECO:0000256" key="14">
    <source>
        <dbReference type="PIRSR" id="PIRSR001365-1"/>
    </source>
</evidence>
<dbReference type="SUPFAM" id="SSF51569">
    <property type="entry name" value="Aldolase"/>
    <property type="match status" value="1"/>
</dbReference>
<evidence type="ECO:0000256" key="9">
    <source>
        <dbReference type="ARBA" id="ARBA00023239"/>
    </source>
</evidence>
<comment type="catalytic activity">
    <reaction evidence="11 12">
        <text>L-aspartate 4-semialdehyde + pyruvate = (2S,4S)-4-hydroxy-2,3,4,5-tetrahydrodipicolinate + H2O + H(+)</text>
        <dbReference type="Rhea" id="RHEA:34171"/>
        <dbReference type="ChEBI" id="CHEBI:15361"/>
        <dbReference type="ChEBI" id="CHEBI:15377"/>
        <dbReference type="ChEBI" id="CHEBI:15378"/>
        <dbReference type="ChEBI" id="CHEBI:67139"/>
        <dbReference type="ChEBI" id="CHEBI:537519"/>
        <dbReference type="EC" id="4.3.3.7"/>
    </reaction>
</comment>
<organism evidence="16 17">
    <name type="scientific">Clostridium disporicum</name>
    <dbReference type="NCBI Taxonomy" id="84024"/>
    <lineage>
        <taxon>Bacteria</taxon>
        <taxon>Bacillati</taxon>
        <taxon>Bacillota</taxon>
        <taxon>Clostridia</taxon>
        <taxon>Eubacteriales</taxon>
        <taxon>Clostridiaceae</taxon>
        <taxon>Clostridium</taxon>
    </lineage>
</organism>
<evidence type="ECO:0000313" key="17">
    <source>
        <dbReference type="Proteomes" id="UP000095594"/>
    </source>
</evidence>
<comment type="subcellular location">
    <subcellularLocation>
        <location evidence="12">Cytoplasm</location>
    </subcellularLocation>
</comment>
<dbReference type="GO" id="GO:0008840">
    <property type="term" value="F:4-hydroxy-tetrahydrodipicolinate synthase activity"/>
    <property type="evidence" value="ECO:0007669"/>
    <property type="project" value="UniProtKB-UniRule"/>
</dbReference>
<dbReference type="HAMAP" id="MF_00418">
    <property type="entry name" value="DapA"/>
    <property type="match status" value="1"/>
</dbReference>
<evidence type="ECO:0000256" key="12">
    <source>
        <dbReference type="HAMAP-Rule" id="MF_00418"/>
    </source>
</evidence>
<dbReference type="InterPro" id="IPR013785">
    <property type="entry name" value="Aldolase_TIM"/>
</dbReference>
<evidence type="ECO:0000256" key="3">
    <source>
        <dbReference type="ARBA" id="ARBA00007592"/>
    </source>
</evidence>
<keyword evidence="8 12" id="KW-0457">Lysine biosynthesis</keyword>
<keyword evidence="10 12" id="KW-0704">Schiff base</keyword>
<sequence length="292" mass="31889">MSIFKGSGVAIVTPFNDSGVNYNKLEELLEWHISEGTDAIIICGTTGEATTMTEEERKNTIKFTVDVVKNRIPVIAGTGTNDTTKSINMSKYAESVGVDGLLIITPYYNKTNNKGLIKHFEAINNSVNTPIIAYNVPSRTGLNITPDQLLMLSTLNNVIAIKEASGNISQIAKMKALCGDSIDIYSGNDDQIIPIMSLGGLGVISVAANIVPKVIHNIASEFLNGNYDEALKLQLGYLELCNMLFIETNPIPVKTALNLLSKNVGNLRLPLYEMDDTNKIKLFKTLENYNLI</sequence>
<evidence type="ECO:0000256" key="11">
    <source>
        <dbReference type="ARBA" id="ARBA00047836"/>
    </source>
</evidence>
<comment type="pathway">
    <text evidence="2 12">Amino-acid biosynthesis; L-lysine biosynthesis via DAP pathway; (S)-tetrahydrodipicolinate from L-aspartate: step 3/4.</text>
</comment>
<comment type="subunit">
    <text evidence="12">Homotetramer; dimer of dimers.</text>
</comment>
<comment type="caution">
    <text evidence="12">Was originally thought to be a dihydrodipicolinate synthase (DHDPS), catalyzing the condensation of (S)-aspartate-beta-semialdehyde [(S)-ASA] and pyruvate to dihydrodipicolinate (DHDP). However, it was shown in E.coli that the product of the enzymatic reaction is not dihydrodipicolinate but in fact (4S)-4-hydroxy-2,3,4,5-tetrahydro-(2S)-dipicolinic acid (HTPA), and that the consecutive dehydration reaction leading to DHDP is not spontaneous but catalyzed by DapB.</text>
</comment>
<feature type="binding site" evidence="12 15">
    <location>
        <position position="204"/>
    </location>
    <ligand>
        <name>pyruvate</name>
        <dbReference type="ChEBI" id="CHEBI:15361"/>
    </ligand>
</feature>